<dbReference type="Gene3D" id="3.40.190.290">
    <property type="match status" value="1"/>
</dbReference>
<dbReference type="CDD" id="cd08474">
    <property type="entry name" value="PBP2_CrgA_like_5"/>
    <property type="match status" value="1"/>
</dbReference>
<evidence type="ECO:0000313" key="7">
    <source>
        <dbReference type="Proteomes" id="UP001160625"/>
    </source>
</evidence>
<dbReference type="Pfam" id="PF03466">
    <property type="entry name" value="LysR_substrate"/>
    <property type="match status" value="1"/>
</dbReference>
<evidence type="ECO:0000256" key="3">
    <source>
        <dbReference type="ARBA" id="ARBA00023125"/>
    </source>
</evidence>
<comment type="similarity">
    <text evidence="1">Belongs to the LysR transcriptional regulatory family.</text>
</comment>
<evidence type="ECO:0000256" key="1">
    <source>
        <dbReference type="ARBA" id="ARBA00009437"/>
    </source>
</evidence>
<feature type="domain" description="HTH lysR-type" evidence="5">
    <location>
        <begin position="15"/>
        <end position="67"/>
    </location>
</feature>
<keyword evidence="2" id="KW-0805">Transcription regulation</keyword>
<keyword evidence="7" id="KW-1185">Reference proteome</keyword>
<dbReference type="SUPFAM" id="SSF46785">
    <property type="entry name" value="Winged helix' DNA-binding domain"/>
    <property type="match status" value="1"/>
</dbReference>
<sequence>MPRSGIIRAGRLLELEAVAAVARQRSFRKAALDLGLSTTALSRTIAGVEERLGVQLFARTTRSVALTPAGERFVARMMPALREIGAAIDDATDQRDAPGGTLRINCSSGAARQILEPLILPFLERYPAVAIDLVTEGRFVDIVAQGFDAGIRQARSVPTGMASVPISGPVRFMVVASPAYLVGRRAPRVPADLLDHRCIRIQLANGASYPWEFRDEARDFAIDVPGTLTLDDPGLMRHAALAGAGFAYVAEWRVAADVAAGRLIPLLERWTPVEEGLYLYHPSRRHPSAALRALIEVVTES</sequence>
<dbReference type="PANTHER" id="PTHR30537">
    <property type="entry name" value="HTH-TYPE TRANSCRIPTIONAL REGULATOR"/>
    <property type="match status" value="1"/>
</dbReference>
<evidence type="ECO:0000256" key="4">
    <source>
        <dbReference type="ARBA" id="ARBA00023163"/>
    </source>
</evidence>
<gene>
    <name evidence="6" type="ORF">QGN17_05200</name>
</gene>
<reference evidence="6" key="1">
    <citation type="submission" date="2023-04" db="EMBL/GenBank/DDBJ databases">
        <title>Sphingomonas sp. MAHUQ-71 isolated from rice field.</title>
        <authorList>
            <person name="Huq M.A."/>
        </authorList>
    </citation>
    <scope>NUCLEOTIDE SEQUENCE</scope>
    <source>
        <strain evidence="6">MAHUQ-71</strain>
    </source>
</reference>
<evidence type="ECO:0000313" key="6">
    <source>
        <dbReference type="EMBL" id="MDH7638119.1"/>
    </source>
</evidence>
<dbReference type="InterPro" id="IPR058163">
    <property type="entry name" value="LysR-type_TF_proteobact-type"/>
</dbReference>
<dbReference type="InterPro" id="IPR005119">
    <property type="entry name" value="LysR_subst-bd"/>
</dbReference>
<dbReference type="SUPFAM" id="SSF53850">
    <property type="entry name" value="Periplasmic binding protein-like II"/>
    <property type="match status" value="1"/>
</dbReference>
<keyword evidence="3" id="KW-0238">DNA-binding</keyword>
<dbReference type="PROSITE" id="PS50931">
    <property type="entry name" value="HTH_LYSR"/>
    <property type="match status" value="1"/>
</dbReference>
<dbReference type="Proteomes" id="UP001160625">
    <property type="component" value="Unassembled WGS sequence"/>
</dbReference>
<dbReference type="EMBL" id="JARYGZ010000001">
    <property type="protein sequence ID" value="MDH7638119.1"/>
    <property type="molecule type" value="Genomic_DNA"/>
</dbReference>
<comment type="caution">
    <text evidence="6">The sequence shown here is derived from an EMBL/GenBank/DDBJ whole genome shotgun (WGS) entry which is preliminary data.</text>
</comment>
<organism evidence="6 7">
    <name type="scientific">Sphingomonas oryzagri</name>
    <dbReference type="NCBI Taxonomy" id="3042314"/>
    <lineage>
        <taxon>Bacteria</taxon>
        <taxon>Pseudomonadati</taxon>
        <taxon>Pseudomonadota</taxon>
        <taxon>Alphaproteobacteria</taxon>
        <taxon>Sphingomonadales</taxon>
        <taxon>Sphingomonadaceae</taxon>
        <taxon>Sphingomonas</taxon>
    </lineage>
</organism>
<keyword evidence="4" id="KW-0804">Transcription</keyword>
<name>A0ABT6N062_9SPHN</name>
<dbReference type="InterPro" id="IPR036390">
    <property type="entry name" value="WH_DNA-bd_sf"/>
</dbReference>
<dbReference type="InterPro" id="IPR000847">
    <property type="entry name" value="LysR_HTH_N"/>
</dbReference>
<dbReference type="Pfam" id="PF00126">
    <property type="entry name" value="HTH_1"/>
    <property type="match status" value="1"/>
</dbReference>
<proteinExistence type="inferred from homology"/>
<accession>A0ABT6N062</accession>
<dbReference type="RefSeq" id="WP_281043438.1">
    <property type="nucleotide sequence ID" value="NZ_JARYGZ010000001.1"/>
</dbReference>
<dbReference type="InterPro" id="IPR036388">
    <property type="entry name" value="WH-like_DNA-bd_sf"/>
</dbReference>
<evidence type="ECO:0000259" key="5">
    <source>
        <dbReference type="PROSITE" id="PS50931"/>
    </source>
</evidence>
<evidence type="ECO:0000256" key="2">
    <source>
        <dbReference type="ARBA" id="ARBA00023015"/>
    </source>
</evidence>
<dbReference type="PANTHER" id="PTHR30537:SF5">
    <property type="entry name" value="HTH-TYPE TRANSCRIPTIONAL ACTIVATOR TTDR-RELATED"/>
    <property type="match status" value="1"/>
</dbReference>
<protein>
    <submittedName>
        <fullName evidence="6">LysR family transcriptional regulator</fullName>
    </submittedName>
</protein>
<dbReference type="Gene3D" id="1.10.10.10">
    <property type="entry name" value="Winged helix-like DNA-binding domain superfamily/Winged helix DNA-binding domain"/>
    <property type="match status" value="1"/>
</dbReference>